<dbReference type="RefSeq" id="WP_119669529.1">
    <property type="nucleotide sequence ID" value="NZ_QXED01000006.1"/>
</dbReference>
<reference evidence="2 3" key="1">
    <citation type="submission" date="2018-08" db="EMBL/GenBank/DDBJ databases">
        <title>Fibrisoma montanum sp. nov., isolated from Danxia mountain soil.</title>
        <authorList>
            <person name="Huang Y."/>
        </authorList>
    </citation>
    <scope>NUCLEOTIDE SEQUENCE [LARGE SCALE GENOMIC DNA]</scope>
    <source>
        <strain evidence="2 3">HYT19</strain>
    </source>
</reference>
<dbReference type="Proteomes" id="UP000283523">
    <property type="component" value="Unassembled WGS sequence"/>
</dbReference>
<protein>
    <submittedName>
        <fullName evidence="2">Uncharacterized protein</fullName>
    </submittedName>
</protein>
<feature type="region of interest" description="Disordered" evidence="1">
    <location>
        <begin position="64"/>
        <end position="93"/>
    </location>
</feature>
<evidence type="ECO:0000313" key="2">
    <source>
        <dbReference type="EMBL" id="RIV20362.1"/>
    </source>
</evidence>
<keyword evidence="3" id="KW-1185">Reference proteome</keyword>
<organism evidence="2 3">
    <name type="scientific">Fibrisoma montanum</name>
    <dbReference type="NCBI Taxonomy" id="2305895"/>
    <lineage>
        <taxon>Bacteria</taxon>
        <taxon>Pseudomonadati</taxon>
        <taxon>Bacteroidota</taxon>
        <taxon>Cytophagia</taxon>
        <taxon>Cytophagales</taxon>
        <taxon>Spirosomataceae</taxon>
        <taxon>Fibrisoma</taxon>
    </lineage>
</organism>
<dbReference type="EMBL" id="QXED01000006">
    <property type="protein sequence ID" value="RIV20362.1"/>
    <property type="molecule type" value="Genomic_DNA"/>
</dbReference>
<accession>A0A418M3L4</accession>
<gene>
    <name evidence="2" type="ORF">DYU11_20130</name>
</gene>
<sequence>MPQNRRRLNQREAKAWYLTQVREAITAFTATLPDGPFHAEEVATMQRVQQILLTRIGAVNEAPAQTARAKIEKRREQKQKRANSHDIHAEQNR</sequence>
<name>A0A418M3L4_9BACT</name>
<feature type="compositionally biased region" description="Basic and acidic residues" evidence="1">
    <location>
        <begin position="83"/>
        <end position="93"/>
    </location>
</feature>
<dbReference type="AlphaFoldDB" id="A0A418M3L4"/>
<evidence type="ECO:0000256" key="1">
    <source>
        <dbReference type="SAM" id="MobiDB-lite"/>
    </source>
</evidence>
<comment type="caution">
    <text evidence="2">The sequence shown here is derived from an EMBL/GenBank/DDBJ whole genome shotgun (WGS) entry which is preliminary data.</text>
</comment>
<proteinExistence type="predicted"/>
<evidence type="ECO:0000313" key="3">
    <source>
        <dbReference type="Proteomes" id="UP000283523"/>
    </source>
</evidence>